<dbReference type="PIRSF" id="PIRSF006402">
    <property type="entry name" value="UCP006402_thioredoxin"/>
    <property type="match status" value="1"/>
</dbReference>
<dbReference type="Gene3D" id="1.50.10.20">
    <property type="match status" value="1"/>
</dbReference>
<dbReference type="AlphaFoldDB" id="A0A843AEQ7"/>
<comment type="caution">
    <text evidence="3">The sequence shown here is derived from an EMBL/GenBank/DDBJ whole genome shotgun (WGS) entry which is preliminary data.</text>
</comment>
<dbReference type="PANTHER" id="PTHR42899">
    <property type="entry name" value="SPERMATOGENESIS-ASSOCIATED PROTEIN 20"/>
    <property type="match status" value="1"/>
</dbReference>
<feature type="region of interest" description="Disordered" evidence="1">
    <location>
        <begin position="1"/>
        <end position="20"/>
    </location>
</feature>
<proteinExistence type="predicted"/>
<sequence>MSFNRKNTSNKNISNINNKSVRNINNSVSDIDNKSSGIKNIDKKTINKNNSNNKINENRKPNDLINETSPYLLQHAYNPVNWHPWNEKSFSLAKKENKPIFLSIGYSTCHWCHVMEKESFEDEEVAKILNENFISIKVDREEMPSVDSMYMESAIIFTGNGGWPLTVLIDNDKKPFFAGTYYPKISLIRILNDISNTWKNDPNKVKNIANDIINDLKNLNRSDRFDNKSIVNNRDNDESVLDYSIIERTFEDLKSRFDNRFGGFGYAPKFPSVQNILFLNRYYFQTESLEAKDMVEKTLDSMFNGGIFDHIAGGFSRYSVDYKWLVPHFEKMMYDNGILAIAYLEAGLLFNKKYLKIAKKILDYCFREMLGEHGFYTAQDADSEGEEGKYYLFTINDIRKVLGSSDSEKFCRLFDITRDGNFKKKNIPNLIKTFYNNKKEYDTIFGSGNYNIHDQNIHDHDINDHDINDQNINGYNKVNPNINENTIQNHDADGNFEFNSFIEDSTKKLYNFRLKRTPPFKDKKNLAFVNGLMIATLSMGANILNKREYIEKAEEIGEFIINKLIKDGRLYTSYKDGKIRNKGVLDDYAYVIWGFIELFQVTLNKKWLNNAQNLMDSMIDLFFDDGVLYLSGSDVNDLPIRTKNVYDGAIPSGNNISVFNLMRLYSITNNDYYKDVFEEIIYSLKTDIEKNPLAFITLISGLIYDKSGGLHINLALDLDNKNINKNNNKDVNNIINKDININKNINKISINIAKEKLSFWNPFLTISLLDKDSENFNENMVSVCENMTCKPYKKIDDFLYDDIDSKIIKLTNKNVEN</sequence>
<evidence type="ECO:0000256" key="1">
    <source>
        <dbReference type="SAM" id="MobiDB-lite"/>
    </source>
</evidence>
<name>A0A843AEQ7_METAZ</name>
<dbReference type="EMBL" id="JADIIN010000071">
    <property type="protein sequence ID" value="MBF4469552.1"/>
    <property type="molecule type" value="Genomic_DNA"/>
</dbReference>
<dbReference type="RefSeq" id="WP_278524123.1">
    <property type="nucleotide sequence ID" value="NZ_JADIIN010000071.1"/>
</dbReference>
<gene>
    <name evidence="3" type="ORF">ISP01_09130</name>
</gene>
<feature type="domain" description="Spermatogenesis-associated protein 20-like TRX" evidence="2">
    <location>
        <begin position="62"/>
        <end position="216"/>
    </location>
</feature>
<accession>A0A843AEQ7</accession>
<dbReference type="CDD" id="cd02955">
    <property type="entry name" value="SSP411"/>
    <property type="match status" value="1"/>
</dbReference>
<organism evidence="3 4">
    <name type="scientific">Methanobrevibacter arboriphilus</name>
    <dbReference type="NCBI Taxonomy" id="39441"/>
    <lineage>
        <taxon>Archaea</taxon>
        <taxon>Methanobacteriati</taxon>
        <taxon>Methanobacteriota</taxon>
        <taxon>Methanomada group</taxon>
        <taxon>Methanobacteria</taxon>
        <taxon>Methanobacteriales</taxon>
        <taxon>Methanobacteriaceae</taxon>
        <taxon>Methanobrevibacter</taxon>
    </lineage>
</organism>
<dbReference type="InterPro" id="IPR008928">
    <property type="entry name" value="6-hairpin_glycosidase_sf"/>
</dbReference>
<dbReference type="SUPFAM" id="SSF52833">
    <property type="entry name" value="Thioredoxin-like"/>
    <property type="match status" value="1"/>
</dbReference>
<dbReference type="InterPro" id="IPR024705">
    <property type="entry name" value="Ssp411"/>
</dbReference>
<protein>
    <submittedName>
        <fullName evidence="3">Thioredoxin domain-containing protein</fullName>
    </submittedName>
</protein>
<dbReference type="GO" id="GO:0005975">
    <property type="term" value="P:carbohydrate metabolic process"/>
    <property type="evidence" value="ECO:0007669"/>
    <property type="project" value="InterPro"/>
</dbReference>
<reference evidence="3" key="1">
    <citation type="submission" date="2020-10" db="EMBL/GenBank/DDBJ databases">
        <title>Dehalococcoides mccartyi of a TCE/Cr reducing biochatode.</title>
        <authorList>
            <person name="Matturro B."/>
        </authorList>
    </citation>
    <scope>NUCLEOTIDE SEQUENCE</scope>
    <source>
        <strain evidence="3">Bin4</strain>
    </source>
</reference>
<evidence type="ECO:0000313" key="4">
    <source>
        <dbReference type="Proteomes" id="UP000658733"/>
    </source>
</evidence>
<dbReference type="Gene3D" id="3.40.30.10">
    <property type="entry name" value="Glutaredoxin"/>
    <property type="match status" value="1"/>
</dbReference>
<evidence type="ECO:0000313" key="3">
    <source>
        <dbReference type="EMBL" id="MBF4469552.1"/>
    </source>
</evidence>
<evidence type="ECO:0000259" key="2">
    <source>
        <dbReference type="Pfam" id="PF03190"/>
    </source>
</evidence>
<dbReference type="PANTHER" id="PTHR42899:SF1">
    <property type="entry name" value="SPERMATOGENESIS-ASSOCIATED PROTEIN 20"/>
    <property type="match status" value="1"/>
</dbReference>
<dbReference type="Pfam" id="PF03190">
    <property type="entry name" value="Thioredox_DsbH"/>
    <property type="match status" value="1"/>
</dbReference>
<dbReference type="InterPro" id="IPR004879">
    <property type="entry name" value="Ssp411-like_TRX"/>
</dbReference>
<feature type="region of interest" description="Disordered" evidence="1">
    <location>
        <begin position="43"/>
        <end position="62"/>
    </location>
</feature>
<dbReference type="SUPFAM" id="SSF48208">
    <property type="entry name" value="Six-hairpin glycosidases"/>
    <property type="match status" value="1"/>
</dbReference>
<dbReference type="InterPro" id="IPR036249">
    <property type="entry name" value="Thioredoxin-like_sf"/>
</dbReference>
<dbReference type="Proteomes" id="UP000658733">
    <property type="component" value="Unassembled WGS sequence"/>
</dbReference>